<dbReference type="Pfam" id="PF00072">
    <property type="entry name" value="Response_reg"/>
    <property type="match status" value="1"/>
</dbReference>
<keyword evidence="5" id="KW-1003">Cell membrane</keyword>
<feature type="transmembrane region" description="Helical" evidence="19">
    <location>
        <begin position="28"/>
        <end position="49"/>
    </location>
</feature>
<keyword evidence="7" id="KW-0808">Transferase</keyword>
<evidence type="ECO:0000256" key="1">
    <source>
        <dbReference type="ARBA" id="ARBA00000085"/>
    </source>
</evidence>
<comment type="catalytic activity">
    <reaction evidence="1">
        <text>ATP + protein L-histidine = ADP + protein N-phospho-L-histidine.</text>
        <dbReference type="EC" id="2.7.13.3"/>
    </reaction>
</comment>
<dbReference type="InterPro" id="IPR011006">
    <property type="entry name" value="CheY-like_superfamily"/>
</dbReference>
<dbReference type="InterPro" id="IPR004358">
    <property type="entry name" value="Sig_transdc_His_kin-like_C"/>
</dbReference>
<evidence type="ECO:0000256" key="5">
    <source>
        <dbReference type="ARBA" id="ARBA00022475"/>
    </source>
</evidence>
<evidence type="ECO:0000313" key="23">
    <source>
        <dbReference type="Proteomes" id="UP000218785"/>
    </source>
</evidence>
<dbReference type="GO" id="GO:0000155">
    <property type="term" value="F:phosphorelay sensor kinase activity"/>
    <property type="evidence" value="ECO:0007669"/>
    <property type="project" value="InterPro"/>
</dbReference>
<dbReference type="Pfam" id="PF02743">
    <property type="entry name" value="dCache_1"/>
    <property type="match status" value="1"/>
</dbReference>
<evidence type="ECO:0000256" key="14">
    <source>
        <dbReference type="ARBA" id="ARBA00023136"/>
    </source>
</evidence>
<dbReference type="SUPFAM" id="SSF52172">
    <property type="entry name" value="CheY-like"/>
    <property type="match status" value="1"/>
</dbReference>
<protein>
    <recommendedName>
        <fullName evidence="17">Circadian input-output histidine kinase CikA</fullName>
        <ecNumber evidence="4">2.7.13.3</ecNumber>
    </recommendedName>
    <alternativeName>
        <fullName evidence="16">Sensory/regulatory protein RpfC</fullName>
    </alternativeName>
</protein>
<evidence type="ECO:0000256" key="13">
    <source>
        <dbReference type="ARBA" id="ARBA00023012"/>
    </source>
</evidence>
<evidence type="ECO:0000256" key="2">
    <source>
        <dbReference type="ARBA" id="ARBA00004651"/>
    </source>
</evidence>
<dbReference type="Pfam" id="PF00512">
    <property type="entry name" value="HisKA"/>
    <property type="match status" value="1"/>
</dbReference>
<dbReference type="InterPro" id="IPR001789">
    <property type="entry name" value="Sig_transdc_resp-reg_receiver"/>
</dbReference>
<evidence type="ECO:0000256" key="6">
    <source>
        <dbReference type="ARBA" id="ARBA00022553"/>
    </source>
</evidence>
<dbReference type="GO" id="GO:0009927">
    <property type="term" value="F:histidine phosphotransfer kinase activity"/>
    <property type="evidence" value="ECO:0007669"/>
    <property type="project" value="TreeGrafter"/>
</dbReference>
<feature type="domain" description="Response regulatory" evidence="21">
    <location>
        <begin position="892"/>
        <end position="1028"/>
    </location>
</feature>
<accession>A0A1Z4N3E7</accession>
<dbReference type="SUPFAM" id="SSF55874">
    <property type="entry name" value="ATPase domain of HSP90 chaperone/DNA topoisomerase II/histidine kinase"/>
    <property type="match status" value="1"/>
</dbReference>
<dbReference type="RefSeq" id="WP_096578867.1">
    <property type="nucleotide sequence ID" value="NZ_CAWNJS010000001.1"/>
</dbReference>
<dbReference type="CDD" id="cd17546">
    <property type="entry name" value="REC_hyHK_CKI1_RcsC-like"/>
    <property type="match status" value="1"/>
</dbReference>
<evidence type="ECO:0000256" key="19">
    <source>
        <dbReference type="SAM" id="Phobius"/>
    </source>
</evidence>
<evidence type="ECO:0000259" key="20">
    <source>
        <dbReference type="PROSITE" id="PS50109"/>
    </source>
</evidence>
<name>A0A1Z4N3E7_9CYAN</name>
<feature type="domain" description="Histidine kinase" evidence="20">
    <location>
        <begin position="638"/>
        <end position="866"/>
    </location>
</feature>
<feature type="modified residue" description="4-aspartylphosphate" evidence="18">
    <location>
        <position position="941"/>
    </location>
</feature>
<dbReference type="InterPro" id="IPR033479">
    <property type="entry name" value="dCache_1"/>
</dbReference>
<dbReference type="Gene3D" id="1.10.287.130">
    <property type="match status" value="1"/>
</dbReference>
<feature type="transmembrane region" description="Helical" evidence="19">
    <location>
        <begin position="360"/>
        <end position="382"/>
    </location>
</feature>
<evidence type="ECO:0000256" key="3">
    <source>
        <dbReference type="ARBA" id="ARBA00006402"/>
    </source>
</evidence>
<dbReference type="Gene3D" id="6.10.340.10">
    <property type="match status" value="1"/>
</dbReference>
<keyword evidence="6 18" id="KW-0597">Phosphoprotein</keyword>
<dbReference type="GO" id="GO:0005524">
    <property type="term" value="F:ATP binding"/>
    <property type="evidence" value="ECO:0007669"/>
    <property type="project" value="UniProtKB-KW"/>
</dbReference>
<evidence type="ECO:0000256" key="15">
    <source>
        <dbReference type="ARBA" id="ARBA00064003"/>
    </source>
</evidence>
<dbReference type="InterPro" id="IPR003661">
    <property type="entry name" value="HisK_dim/P_dom"/>
</dbReference>
<keyword evidence="9" id="KW-0547">Nucleotide-binding</keyword>
<evidence type="ECO:0000256" key="8">
    <source>
        <dbReference type="ARBA" id="ARBA00022692"/>
    </source>
</evidence>
<evidence type="ECO:0000313" key="22">
    <source>
        <dbReference type="EMBL" id="BAZ00172.1"/>
    </source>
</evidence>
<comment type="similarity">
    <text evidence="3">In the N-terminal section; belongs to the phytochrome family.</text>
</comment>
<dbReference type="Gene3D" id="3.30.565.10">
    <property type="entry name" value="Histidine kinase-like ATPase, C-terminal domain"/>
    <property type="match status" value="1"/>
</dbReference>
<dbReference type="Pfam" id="PF02518">
    <property type="entry name" value="HATPase_c"/>
    <property type="match status" value="1"/>
</dbReference>
<evidence type="ECO:0000256" key="11">
    <source>
        <dbReference type="ARBA" id="ARBA00022840"/>
    </source>
</evidence>
<dbReference type="AlphaFoldDB" id="A0A1Z4N3E7"/>
<proteinExistence type="inferred from homology"/>
<evidence type="ECO:0000256" key="16">
    <source>
        <dbReference type="ARBA" id="ARBA00068150"/>
    </source>
</evidence>
<keyword evidence="23" id="KW-1185">Reference proteome</keyword>
<dbReference type="PRINTS" id="PR00344">
    <property type="entry name" value="BCTRLSENSOR"/>
</dbReference>
<dbReference type="InterPro" id="IPR003594">
    <property type="entry name" value="HATPase_dom"/>
</dbReference>
<dbReference type="KEGG" id="ttq:NIES37_41560"/>
<dbReference type="InterPro" id="IPR036890">
    <property type="entry name" value="HATPase_C_sf"/>
</dbReference>
<gene>
    <name evidence="22" type="ORF">NIES37_41560</name>
</gene>
<dbReference type="CDD" id="cd16922">
    <property type="entry name" value="HATPase_EvgS-ArcB-TorS-like"/>
    <property type="match status" value="1"/>
</dbReference>
<dbReference type="EC" id="2.7.13.3" evidence="4"/>
<dbReference type="CDD" id="cd12913">
    <property type="entry name" value="PDC1_MCP_like"/>
    <property type="match status" value="1"/>
</dbReference>
<organism evidence="22 23">
    <name type="scientific">Tolypothrix tenuis PCC 7101</name>
    <dbReference type="NCBI Taxonomy" id="231146"/>
    <lineage>
        <taxon>Bacteria</taxon>
        <taxon>Bacillati</taxon>
        <taxon>Cyanobacteriota</taxon>
        <taxon>Cyanophyceae</taxon>
        <taxon>Nostocales</taxon>
        <taxon>Tolypothrichaceae</taxon>
        <taxon>Tolypothrix</taxon>
    </lineage>
</organism>
<comment type="subcellular location">
    <subcellularLocation>
        <location evidence="2">Cell membrane</location>
        <topology evidence="2">Multi-pass membrane protein</topology>
    </subcellularLocation>
</comment>
<dbReference type="SMART" id="SM00388">
    <property type="entry name" value="HisKA"/>
    <property type="match status" value="1"/>
</dbReference>
<dbReference type="Proteomes" id="UP000218785">
    <property type="component" value="Chromosome"/>
</dbReference>
<dbReference type="PROSITE" id="PS50110">
    <property type="entry name" value="RESPONSE_REGULATORY"/>
    <property type="match status" value="1"/>
</dbReference>
<evidence type="ECO:0000256" key="18">
    <source>
        <dbReference type="PROSITE-ProRule" id="PRU00169"/>
    </source>
</evidence>
<keyword evidence="11" id="KW-0067">ATP-binding</keyword>
<evidence type="ECO:0000256" key="10">
    <source>
        <dbReference type="ARBA" id="ARBA00022777"/>
    </source>
</evidence>
<keyword evidence="13" id="KW-0902">Two-component regulatory system</keyword>
<keyword evidence="12 19" id="KW-1133">Transmembrane helix</keyword>
<dbReference type="PROSITE" id="PS50109">
    <property type="entry name" value="HIS_KIN"/>
    <property type="match status" value="1"/>
</dbReference>
<sequence length="1123" mass="127208">MLSKLHHVKSLNRLFEQAYINTMPFKSILIVPLVLQFCGSVGLIGYLWLQNRQEAVKDLAIQLEKEICDRIEHHLDQNLITPQQINHVNWDLMQVGLLKHTNVEATENYLGKQMRFFHIQYNKFANPKGEFLGIQQLHNGRLLIKEVSQKKGIGKLYVYATDSQKNHTHLQEVKNYDPRLENWYINAVNLGKPYWSQISLWENKPEVLSISSSSPLYDRTNKLVGVVGIDLILSHMRNFLGNLNVGKGGRIFILERSGLIVSDSKNQPPYTIIQGQAKRLSAVDSQDDLIKLTTEYLLKRFGSLGFIVGKQQIRFSSTQGSYFVQVKNWRDDIGLDWLIVVVVSEADVIQQINANNNTTLLLSIAAFLAVTQLGILTTRWLLKQILRLNQSTQKITSSLWKPTGEISPVQKLGILTYPFNYMEKHLQRSITTWQAKQIFLNKSLGNSQIQPRKLLAVTPVEIANHAHMNYISQQMLAEGMVAEFSAEQLLEIYRIYLAQTKQQNRSGDGKRLVVRERLSGLRALPGESINLDNLELPHSQQMIASEALRMPIMEESEQIDLAIATATDITQGKQADKLLAEYNRLLESQVKKRTQELLKVIHKLQTTQKQLIQSQKIAARGRIAAERANRAKSQFLANMSHELRTPLNAILGFAQVMSHDSSLSAEHQENLAIINRAGEHLLNLINDILEMSKIEAGKTTLNVNSFDFIRFLGNLEEMLRFRAAAKDLLLVFEYAPNIPQYLQTDESKLRQVLLNLLGNAIKFTHQGTVTLRVRLESGDWGIENEHQSCQSLIFEIQDTGPGIAPQEIDLLFEAFGQTETGRNSQQGTGLGLAISRKYVQLMDGDITVTSTLGVGSKFTFDIQIHPASASEVKQQHCQDQIVGLAPGQPEYRILVVDDARDNRLVLVKLLTSIGFVVKEATNGQEAIAQWMEWQPHLIFMDMRMPVMDGYEATREIKAKEKSYLDRPLQLACQCSTMPLSTNSNTIIIALTASAFEEERQNILSTGCDDFIRKPFTKEVLLKKVSEHLGVEYISQIDSLQTAVINPTTEIFSTEAELMWHLSQMSPQWLANIRHAAASCSDDMILQLLEQIPPEKSPCFQLLRDLANNYQFEKIMELLTTNAE</sequence>
<dbReference type="SMART" id="SM00448">
    <property type="entry name" value="REC"/>
    <property type="match status" value="1"/>
</dbReference>
<dbReference type="PANTHER" id="PTHR43047:SF72">
    <property type="entry name" value="OSMOSENSING HISTIDINE PROTEIN KINASE SLN1"/>
    <property type="match status" value="1"/>
</dbReference>
<comment type="subunit">
    <text evidence="15">At low DSF concentrations, interacts with RpfF.</text>
</comment>
<dbReference type="GO" id="GO:0005886">
    <property type="term" value="C:plasma membrane"/>
    <property type="evidence" value="ECO:0007669"/>
    <property type="project" value="UniProtKB-SubCell"/>
</dbReference>
<dbReference type="FunFam" id="3.30.565.10:FF:000010">
    <property type="entry name" value="Sensor histidine kinase RcsC"/>
    <property type="match status" value="1"/>
</dbReference>
<evidence type="ECO:0000256" key="4">
    <source>
        <dbReference type="ARBA" id="ARBA00012438"/>
    </source>
</evidence>
<dbReference type="InterPro" id="IPR036097">
    <property type="entry name" value="HisK_dim/P_sf"/>
</dbReference>
<dbReference type="FunFam" id="1.10.287.130:FF:000002">
    <property type="entry name" value="Two-component osmosensing histidine kinase"/>
    <property type="match status" value="1"/>
</dbReference>
<dbReference type="CDD" id="cd00082">
    <property type="entry name" value="HisKA"/>
    <property type="match status" value="1"/>
</dbReference>
<evidence type="ECO:0000256" key="9">
    <source>
        <dbReference type="ARBA" id="ARBA00022741"/>
    </source>
</evidence>
<dbReference type="Gene3D" id="3.40.50.2300">
    <property type="match status" value="1"/>
</dbReference>
<evidence type="ECO:0000256" key="17">
    <source>
        <dbReference type="ARBA" id="ARBA00074306"/>
    </source>
</evidence>
<dbReference type="Gene3D" id="3.30.450.20">
    <property type="entry name" value="PAS domain"/>
    <property type="match status" value="1"/>
</dbReference>
<reference evidence="22 23" key="1">
    <citation type="submission" date="2017-06" db="EMBL/GenBank/DDBJ databases">
        <title>Genome sequencing of cyanobaciteial culture collection at National Institute for Environmental Studies (NIES).</title>
        <authorList>
            <person name="Hirose Y."/>
            <person name="Shimura Y."/>
            <person name="Fujisawa T."/>
            <person name="Nakamura Y."/>
            <person name="Kawachi M."/>
        </authorList>
    </citation>
    <scope>NUCLEOTIDE SEQUENCE [LARGE SCALE GENOMIC DNA]</scope>
    <source>
        <strain evidence="22 23">NIES-37</strain>
    </source>
</reference>
<evidence type="ECO:0000259" key="21">
    <source>
        <dbReference type="PROSITE" id="PS50110"/>
    </source>
</evidence>
<dbReference type="InterPro" id="IPR005467">
    <property type="entry name" value="His_kinase_dom"/>
</dbReference>
<dbReference type="SMART" id="SM00387">
    <property type="entry name" value="HATPase_c"/>
    <property type="match status" value="1"/>
</dbReference>
<evidence type="ECO:0000256" key="12">
    <source>
        <dbReference type="ARBA" id="ARBA00022989"/>
    </source>
</evidence>
<dbReference type="PANTHER" id="PTHR43047">
    <property type="entry name" value="TWO-COMPONENT HISTIDINE PROTEIN KINASE"/>
    <property type="match status" value="1"/>
</dbReference>
<keyword evidence="14 19" id="KW-0472">Membrane</keyword>
<keyword evidence="10 22" id="KW-0418">Kinase</keyword>
<evidence type="ECO:0000256" key="7">
    <source>
        <dbReference type="ARBA" id="ARBA00022679"/>
    </source>
</evidence>
<keyword evidence="8 19" id="KW-0812">Transmembrane</keyword>
<dbReference type="EMBL" id="AP018248">
    <property type="protein sequence ID" value="BAZ00172.1"/>
    <property type="molecule type" value="Genomic_DNA"/>
</dbReference>
<dbReference type="SUPFAM" id="SSF47384">
    <property type="entry name" value="Homodimeric domain of signal transducing histidine kinase"/>
    <property type="match status" value="1"/>
</dbReference>